<dbReference type="OrthoDB" id="1123508at2"/>
<evidence type="ECO:0008006" key="9">
    <source>
        <dbReference type="Google" id="ProtNLM"/>
    </source>
</evidence>
<keyword evidence="5 6" id="KW-0472">Membrane</keyword>
<dbReference type="STRING" id="927083.DB32_005148"/>
<feature type="transmembrane region" description="Helical" evidence="6">
    <location>
        <begin position="287"/>
        <end position="308"/>
    </location>
</feature>
<keyword evidence="3 6" id="KW-0812">Transmembrane</keyword>
<comment type="subcellular location">
    <subcellularLocation>
        <location evidence="1">Cell membrane</location>
        <topology evidence="1">Multi-pass membrane protein</topology>
    </subcellularLocation>
</comment>
<evidence type="ECO:0000256" key="5">
    <source>
        <dbReference type="ARBA" id="ARBA00023136"/>
    </source>
</evidence>
<evidence type="ECO:0000313" key="8">
    <source>
        <dbReference type="Proteomes" id="UP000034883"/>
    </source>
</evidence>
<feature type="transmembrane region" description="Helical" evidence="6">
    <location>
        <begin position="208"/>
        <end position="235"/>
    </location>
</feature>
<feature type="transmembrane region" description="Helical" evidence="6">
    <location>
        <begin position="85"/>
        <end position="102"/>
    </location>
</feature>
<dbReference type="GO" id="GO:0005886">
    <property type="term" value="C:plasma membrane"/>
    <property type="evidence" value="ECO:0007669"/>
    <property type="project" value="UniProtKB-SubCell"/>
</dbReference>
<sequence length="319" mass="33212">MSETPTPKATSRQWIWRIVRVVVTVLAFAWVLSRVSLDALGAAFLRVSWLAFVLAIAVTMVNMGVGTLRWRALLAAYGAPKLPSFALLYRLYLIGFFYNVWLPGGVGGDVVRGVASRAAFGPAGATSGVAVVFVERVLGLVGLLLIVGTASIVHPIRGVDGVLMWSAIGIAAGAGAVLAIALGRQLAARAPGPIARILAGLPVISRPWPFVFALALSLVTQSFVALTGHVFVAALHPELPLVTSFAIVPLAMSTSYLPITAGGAGAREAAFQELYSHVGVSFEDATAASLMLAATYYLIGALGGLLRIPPSDETTPPSA</sequence>
<feature type="transmembrane region" description="Helical" evidence="6">
    <location>
        <begin position="137"/>
        <end position="156"/>
    </location>
</feature>
<dbReference type="Pfam" id="PF03706">
    <property type="entry name" value="LPG_synthase_TM"/>
    <property type="match status" value="1"/>
</dbReference>
<evidence type="ECO:0000256" key="6">
    <source>
        <dbReference type="SAM" id="Phobius"/>
    </source>
</evidence>
<keyword evidence="2" id="KW-1003">Cell membrane</keyword>
<dbReference type="EMBL" id="CP011125">
    <property type="protein sequence ID" value="AKF07999.1"/>
    <property type="molecule type" value="Genomic_DNA"/>
</dbReference>
<proteinExistence type="predicted"/>
<evidence type="ECO:0000256" key="3">
    <source>
        <dbReference type="ARBA" id="ARBA00022692"/>
    </source>
</evidence>
<evidence type="ECO:0000256" key="4">
    <source>
        <dbReference type="ARBA" id="ARBA00022989"/>
    </source>
</evidence>
<accession>A0A0F6SG34</accession>
<dbReference type="PANTHER" id="PTHR40277">
    <property type="entry name" value="BLL5419 PROTEIN"/>
    <property type="match status" value="1"/>
</dbReference>
<evidence type="ECO:0000313" key="7">
    <source>
        <dbReference type="EMBL" id="AKF07999.1"/>
    </source>
</evidence>
<protein>
    <recommendedName>
        <fullName evidence="9">Flippase-like domain-containing protein</fullName>
    </recommendedName>
</protein>
<keyword evidence="8" id="KW-1185">Reference proteome</keyword>
<evidence type="ECO:0000256" key="1">
    <source>
        <dbReference type="ARBA" id="ARBA00004651"/>
    </source>
</evidence>
<keyword evidence="4 6" id="KW-1133">Transmembrane helix</keyword>
<organism evidence="7 8">
    <name type="scientific">Sandaracinus amylolyticus</name>
    <dbReference type="NCBI Taxonomy" id="927083"/>
    <lineage>
        <taxon>Bacteria</taxon>
        <taxon>Pseudomonadati</taxon>
        <taxon>Myxococcota</taxon>
        <taxon>Polyangia</taxon>
        <taxon>Polyangiales</taxon>
        <taxon>Sandaracinaceae</taxon>
        <taxon>Sandaracinus</taxon>
    </lineage>
</organism>
<feature type="transmembrane region" description="Helical" evidence="6">
    <location>
        <begin position="241"/>
        <end position="266"/>
    </location>
</feature>
<dbReference type="InterPro" id="IPR022791">
    <property type="entry name" value="L-PG_synthase/AglD"/>
</dbReference>
<reference evidence="7 8" key="1">
    <citation type="submission" date="2015-03" db="EMBL/GenBank/DDBJ databases">
        <title>Genome assembly of Sandaracinus amylolyticus DSM 53668.</title>
        <authorList>
            <person name="Sharma G."/>
            <person name="Subramanian S."/>
        </authorList>
    </citation>
    <scope>NUCLEOTIDE SEQUENCE [LARGE SCALE GENOMIC DNA]</scope>
    <source>
        <strain evidence="7 8">DSM 53668</strain>
    </source>
</reference>
<gene>
    <name evidence="7" type="ORF">DB32_005148</name>
</gene>
<dbReference type="AlphaFoldDB" id="A0A0F6SG34"/>
<name>A0A0F6SG34_9BACT</name>
<feature type="transmembrane region" description="Helical" evidence="6">
    <location>
        <begin position="44"/>
        <end position="65"/>
    </location>
</feature>
<dbReference type="RefSeq" id="WP_053235189.1">
    <property type="nucleotide sequence ID" value="NZ_CP011125.1"/>
</dbReference>
<feature type="transmembrane region" description="Helical" evidence="6">
    <location>
        <begin position="14"/>
        <end position="32"/>
    </location>
</feature>
<dbReference type="KEGG" id="samy:DB32_005148"/>
<evidence type="ECO:0000256" key="2">
    <source>
        <dbReference type="ARBA" id="ARBA00022475"/>
    </source>
</evidence>
<dbReference type="Proteomes" id="UP000034883">
    <property type="component" value="Chromosome"/>
</dbReference>
<dbReference type="PANTHER" id="PTHR40277:SF1">
    <property type="entry name" value="BLL5419 PROTEIN"/>
    <property type="match status" value="1"/>
</dbReference>
<feature type="transmembrane region" description="Helical" evidence="6">
    <location>
        <begin position="162"/>
        <end position="187"/>
    </location>
</feature>